<comment type="similarity">
    <text evidence="3 11 12">Belongs to the iron-sulfur dependent L-serine dehydratase family.</text>
</comment>
<dbReference type="InterPro" id="IPR002912">
    <property type="entry name" value="ACT_dom"/>
</dbReference>
<keyword evidence="6 11" id="KW-0479">Metal-binding</keyword>
<dbReference type="RefSeq" id="WP_031584432.1">
    <property type="nucleotide sequence ID" value="NZ_JABAFA010000005.1"/>
</dbReference>
<evidence type="ECO:0000256" key="11">
    <source>
        <dbReference type="PIRNR" id="PIRNR036692"/>
    </source>
</evidence>
<evidence type="ECO:0000256" key="8">
    <source>
        <dbReference type="ARBA" id="ARBA00023014"/>
    </source>
</evidence>
<evidence type="ECO:0000256" key="5">
    <source>
        <dbReference type="ARBA" id="ARBA00022485"/>
    </source>
</evidence>
<dbReference type="UniPathway" id="UPA00138"/>
<dbReference type="PIRSF" id="PIRSF036692">
    <property type="entry name" value="SDH_B"/>
    <property type="match status" value="1"/>
</dbReference>
<dbReference type="InterPro" id="IPR029009">
    <property type="entry name" value="ASB_dom_sf"/>
</dbReference>
<dbReference type="SUPFAM" id="SSF55021">
    <property type="entry name" value="ACT-like"/>
    <property type="match status" value="1"/>
</dbReference>
<comment type="pathway">
    <text evidence="2 11">Carbohydrate biosynthesis; gluconeogenesis.</text>
</comment>
<dbReference type="SUPFAM" id="SSF143548">
    <property type="entry name" value="Serine metabolism enzymes domain"/>
    <property type="match status" value="1"/>
</dbReference>
<proteinExistence type="inferred from homology"/>
<sequence length="221" mass="23744">MHGVFDIVGPVMIGPSSSHTAGAVRLGLMARQVLGEVPVKAEILLHGSFAQTYRGHGTDKALVAGILGFAPDDERIREALQIATRQGVKYRFAPVSLEQAHPNTAILALTGASGRVTRVRGASVGGGNILITNIDGYEVELTGAYPSLITIHRDRPGVITQVTQILSRYEVNIAFMRVSRRNRGETAMMIMELDDVPAEEVVEACREVCDVENAFSIPPVG</sequence>
<evidence type="ECO:0000256" key="6">
    <source>
        <dbReference type="ARBA" id="ARBA00022723"/>
    </source>
</evidence>
<dbReference type="Gene3D" id="3.30.70.260">
    <property type="match status" value="1"/>
</dbReference>
<dbReference type="PANTHER" id="PTHR30182">
    <property type="entry name" value="L-SERINE DEHYDRATASE"/>
    <property type="match status" value="1"/>
</dbReference>
<name>A0A848B916_9FIRM</name>
<dbReference type="InterPro" id="IPR051318">
    <property type="entry name" value="Fe-S_L-Ser"/>
</dbReference>
<dbReference type="PROSITE" id="PS51671">
    <property type="entry name" value="ACT"/>
    <property type="match status" value="1"/>
</dbReference>
<accession>A0A848B916</accession>
<comment type="catalytic activity">
    <reaction evidence="10 11 12">
        <text>L-serine = pyruvate + NH4(+)</text>
        <dbReference type="Rhea" id="RHEA:19169"/>
        <dbReference type="ChEBI" id="CHEBI:15361"/>
        <dbReference type="ChEBI" id="CHEBI:28938"/>
        <dbReference type="ChEBI" id="CHEBI:33384"/>
        <dbReference type="EC" id="4.3.1.17"/>
    </reaction>
</comment>
<dbReference type="CDD" id="cd04903">
    <property type="entry name" value="ACT_LSD"/>
    <property type="match status" value="1"/>
</dbReference>
<dbReference type="InterPro" id="IPR004643">
    <property type="entry name" value="Fe-S_L-Ser_bsu"/>
</dbReference>
<keyword evidence="5 11" id="KW-0004">4Fe-4S</keyword>
<evidence type="ECO:0000256" key="4">
    <source>
        <dbReference type="ARBA" id="ARBA00022432"/>
    </source>
</evidence>
<evidence type="ECO:0000256" key="7">
    <source>
        <dbReference type="ARBA" id="ARBA00023004"/>
    </source>
</evidence>
<evidence type="ECO:0000256" key="10">
    <source>
        <dbReference type="ARBA" id="ARBA00049406"/>
    </source>
</evidence>
<dbReference type="GO" id="GO:0003941">
    <property type="term" value="F:L-serine ammonia-lyase activity"/>
    <property type="evidence" value="ECO:0007669"/>
    <property type="project" value="UniProtKB-UniRule"/>
</dbReference>
<feature type="domain" description="ACT" evidence="13">
    <location>
        <begin position="147"/>
        <end position="219"/>
    </location>
</feature>
<reference evidence="14 15" key="1">
    <citation type="submission" date="2020-04" db="EMBL/GenBank/DDBJ databases">
        <authorList>
            <person name="Hitch T.C.A."/>
            <person name="Wylensek D."/>
            <person name="Clavel T."/>
        </authorList>
    </citation>
    <scope>NUCLEOTIDE SEQUENCE [LARGE SCALE GENOMIC DNA]</scope>
    <source>
        <strain evidence="14 15">PG-130-P53-12</strain>
    </source>
</reference>
<comment type="caution">
    <text evidence="14">The sequence shown here is derived from an EMBL/GenBank/DDBJ whole genome shotgun (WGS) entry which is preliminary data.</text>
</comment>
<organism evidence="14 15">
    <name type="scientific">Selenomonas bovis</name>
    <dbReference type="NCBI Taxonomy" id="416586"/>
    <lineage>
        <taxon>Bacteria</taxon>
        <taxon>Bacillati</taxon>
        <taxon>Bacillota</taxon>
        <taxon>Negativicutes</taxon>
        <taxon>Selenomonadales</taxon>
        <taxon>Selenomonadaceae</taxon>
        <taxon>Selenomonas</taxon>
    </lineage>
</organism>
<keyword evidence="15" id="KW-1185">Reference proteome</keyword>
<dbReference type="GO" id="GO:0006094">
    <property type="term" value="P:gluconeogenesis"/>
    <property type="evidence" value="ECO:0007669"/>
    <property type="project" value="UniProtKB-UniRule"/>
</dbReference>
<evidence type="ECO:0000256" key="9">
    <source>
        <dbReference type="ARBA" id="ARBA00023239"/>
    </source>
</evidence>
<dbReference type="FunFam" id="3.30.70.260:FF:000008">
    <property type="entry name" value="D-3-phosphoglycerate dehydrogenase, chloroplastic"/>
    <property type="match status" value="1"/>
</dbReference>
<evidence type="ECO:0000259" key="13">
    <source>
        <dbReference type="PROSITE" id="PS51671"/>
    </source>
</evidence>
<evidence type="ECO:0000256" key="3">
    <source>
        <dbReference type="ARBA" id="ARBA00008636"/>
    </source>
</evidence>
<dbReference type="Proteomes" id="UP000543804">
    <property type="component" value="Unassembled WGS sequence"/>
</dbReference>
<evidence type="ECO:0000313" key="15">
    <source>
        <dbReference type="Proteomes" id="UP000543804"/>
    </source>
</evidence>
<dbReference type="InterPro" id="IPR005131">
    <property type="entry name" value="Ser_deHydtase_bsu"/>
</dbReference>
<dbReference type="InterPro" id="IPR054480">
    <property type="entry name" value="AHAS_small-like_ACT"/>
</dbReference>
<dbReference type="EMBL" id="JABAFA010000005">
    <property type="protein sequence ID" value="NMD98445.1"/>
    <property type="molecule type" value="Genomic_DNA"/>
</dbReference>
<keyword evidence="4 11" id="KW-0312">Gluconeogenesis</keyword>
<evidence type="ECO:0000313" key="14">
    <source>
        <dbReference type="EMBL" id="NMD98445.1"/>
    </source>
</evidence>
<dbReference type="PANTHER" id="PTHR30182:SF12">
    <property type="entry name" value="L-SERINE DEHYDRATASE, BETA CHAIN-RELATED"/>
    <property type="match status" value="1"/>
</dbReference>
<dbReference type="InterPro" id="IPR045865">
    <property type="entry name" value="ACT-like_dom_sf"/>
</dbReference>
<dbReference type="GO" id="GO:0051539">
    <property type="term" value="F:4 iron, 4 sulfur cluster binding"/>
    <property type="evidence" value="ECO:0007669"/>
    <property type="project" value="UniProtKB-UniRule"/>
</dbReference>
<dbReference type="AlphaFoldDB" id="A0A848B916"/>
<keyword evidence="8 11" id="KW-0411">Iron-sulfur</keyword>
<evidence type="ECO:0000256" key="12">
    <source>
        <dbReference type="RuleBase" id="RU366059"/>
    </source>
</evidence>
<keyword evidence="7 11" id="KW-0408">Iron</keyword>
<protein>
    <recommendedName>
        <fullName evidence="11">L-serine deaminase</fullName>
    </recommendedName>
</protein>
<comment type="cofactor">
    <cofactor evidence="1 12">
        <name>[4Fe-4S] cluster</name>
        <dbReference type="ChEBI" id="CHEBI:49883"/>
    </cofactor>
</comment>
<evidence type="ECO:0000256" key="1">
    <source>
        <dbReference type="ARBA" id="ARBA00001966"/>
    </source>
</evidence>
<dbReference type="NCBIfam" id="TIGR00719">
    <property type="entry name" value="sda_beta"/>
    <property type="match status" value="1"/>
</dbReference>
<dbReference type="Pfam" id="PF22629">
    <property type="entry name" value="ACT_AHAS_ss"/>
    <property type="match status" value="1"/>
</dbReference>
<dbReference type="GO" id="GO:0046872">
    <property type="term" value="F:metal ion binding"/>
    <property type="evidence" value="ECO:0007669"/>
    <property type="project" value="UniProtKB-UniRule"/>
</dbReference>
<dbReference type="Gene3D" id="3.30.1330.90">
    <property type="entry name" value="D-3-phosphoglycerate dehydrogenase, domain 3"/>
    <property type="match status" value="1"/>
</dbReference>
<keyword evidence="9 11" id="KW-0456">Lyase</keyword>
<evidence type="ECO:0000256" key="2">
    <source>
        <dbReference type="ARBA" id="ARBA00004742"/>
    </source>
</evidence>
<gene>
    <name evidence="14" type="primary">sdaAB</name>
    <name evidence="14" type="ORF">HF878_02960</name>
</gene>
<dbReference type="Pfam" id="PF03315">
    <property type="entry name" value="SDH_beta"/>
    <property type="match status" value="1"/>
</dbReference>